<gene>
    <name evidence="2" type="ORF">BT96DRAFT_1013185</name>
</gene>
<keyword evidence="3" id="KW-1185">Reference proteome</keyword>
<feature type="signal peptide" evidence="1">
    <location>
        <begin position="1"/>
        <end position="20"/>
    </location>
</feature>
<evidence type="ECO:0000256" key="1">
    <source>
        <dbReference type="SAM" id="SignalP"/>
    </source>
</evidence>
<protein>
    <recommendedName>
        <fullName evidence="4">Small secreted protein</fullName>
    </recommendedName>
</protein>
<dbReference type="PANTHER" id="PTHR38849">
    <property type="entry name" value="SMALL SECRETED PROTEIN"/>
    <property type="match status" value="1"/>
</dbReference>
<sequence>MARFAFIAVLGSLLAGIASAAPVPSKVELAARATTTFVEQAYADFQISDGVGGGAQAQANAVFVDPFANVDLTTISEDTIEALDTMREAAESAETDDFDPQIDAASGSTAAALQVGKIKNKVLKLTGEVEVLNIKIAQAQATGADTTSLESDLSSETTKLNTNIALDQANAGDASEGVA</sequence>
<evidence type="ECO:0000313" key="2">
    <source>
        <dbReference type="EMBL" id="KAE9408538.1"/>
    </source>
</evidence>
<evidence type="ECO:0008006" key="4">
    <source>
        <dbReference type="Google" id="ProtNLM"/>
    </source>
</evidence>
<keyword evidence="1" id="KW-0732">Signal</keyword>
<proteinExistence type="predicted"/>
<dbReference type="OrthoDB" id="2151417at2759"/>
<evidence type="ECO:0000313" key="3">
    <source>
        <dbReference type="Proteomes" id="UP000799118"/>
    </source>
</evidence>
<dbReference type="Proteomes" id="UP000799118">
    <property type="component" value="Unassembled WGS sequence"/>
</dbReference>
<dbReference type="EMBL" id="ML769390">
    <property type="protein sequence ID" value="KAE9408538.1"/>
    <property type="molecule type" value="Genomic_DNA"/>
</dbReference>
<dbReference type="PANTHER" id="PTHR38849:SF1">
    <property type="entry name" value="SMALL SECRETED PROTEIN"/>
    <property type="match status" value="1"/>
</dbReference>
<accession>A0A6A4IGZ9</accession>
<reference evidence="2" key="1">
    <citation type="journal article" date="2019" name="Environ. Microbiol.">
        <title>Fungal ecological strategies reflected in gene transcription - a case study of two litter decomposers.</title>
        <authorList>
            <person name="Barbi F."/>
            <person name="Kohler A."/>
            <person name="Barry K."/>
            <person name="Baskaran P."/>
            <person name="Daum C."/>
            <person name="Fauchery L."/>
            <person name="Ihrmark K."/>
            <person name="Kuo A."/>
            <person name="LaButti K."/>
            <person name="Lipzen A."/>
            <person name="Morin E."/>
            <person name="Grigoriev I.V."/>
            <person name="Henrissat B."/>
            <person name="Lindahl B."/>
            <person name="Martin F."/>
        </authorList>
    </citation>
    <scope>NUCLEOTIDE SEQUENCE</scope>
    <source>
        <strain evidence="2">JB14</strain>
    </source>
</reference>
<feature type="chain" id="PRO_5025368019" description="Small secreted protein" evidence="1">
    <location>
        <begin position="21"/>
        <end position="179"/>
    </location>
</feature>
<name>A0A6A4IGZ9_9AGAR</name>
<dbReference type="AlphaFoldDB" id="A0A6A4IGZ9"/>
<organism evidence="2 3">
    <name type="scientific">Gymnopus androsaceus JB14</name>
    <dbReference type="NCBI Taxonomy" id="1447944"/>
    <lineage>
        <taxon>Eukaryota</taxon>
        <taxon>Fungi</taxon>
        <taxon>Dikarya</taxon>
        <taxon>Basidiomycota</taxon>
        <taxon>Agaricomycotina</taxon>
        <taxon>Agaricomycetes</taxon>
        <taxon>Agaricomycetidae</taxon>
        <taxon>Agaricales</taxon>
        <taxon>Marasmiineae</taxon>
        <taxon>Omphalotaceae</taxon>
        <taxon>Gymnopus</taxon>
    </lineage>
</organism>